<dbReference type="AlphaFoldDB" id="A0AAD7WZJ1"/>
<dbReference type="Proteomes" id="UP001221898">
    <property type="component" value="Unassembled WGS sequence"/>
</dbReference>
<accession>A0AAD7WZJ1</accession>
<evidence type="ECO:0000313" key="2">
    <source>
        <dbReference type="EMBL" id="KAJ8414703.1"/>
    </source>
</evidence>
<feature type="compositionally biased region" description="Low complexity" evidence="1">
    <location>
        <begin position="107"/>
        <end position="117"/>
    </location>
</feature>
<organism evidence="2 3">
    <name type="scientific">Aldrovandia affinis</name>
    <dbReference type="NCBI Taxonomy" id="143900"/>
    <lineage>
        <taxon>Eukaryota</taxon>
        <taxon>Metazoa</taxon>
        <taxon>Chordata</taxon>
        <taxon>Craniata</taxon>
        <taxon>Vertebrata</taxon>
        <taxon>Euteleostomi</taxon>
        <taxon>Actinopterygii</taxon>
        <taxon>Neopterygii</taxon>
        <taxon>Teleostei</taxon>
        <taxon>Notacanthiformes</taxon>
        <taxon>Halosauridae</taxon>
        <taxon>Aldrovandia</taxon>
    </lineage>
</organism>
<sequence>MIKTIIAHTEIIVHTAGEHARNFTEKDNFTKERKEADDRRDESSKEEKIYMAKRKEKYSAVEAQLILQSDDEGDSSSAESWFTNEVIDYIKGVDPVEDRIPEDEETPSTSTQPGPSTSAPPPPPQQDQRRHAAQNQDSPYAIQAPPLHHIVDEGSEAEDVEPHHSELPCCLATSGEQRQSQTSHRGQEISVSKGRLAFRFPRWKFLPPWSSSRGFFLW</sequence>
<feature type="region of interest" description="Disordered" evidence="1">
    <location>
        <begin position="99"/>
        <end position="136"/>
    </location>
</feature>
<name>A0AAD7WZJ1_9TELE</name>
<evidence type="ECO:0000256" key="1">
    <source>
        <dbReference type="SAM" id="MobiDB-lite"/>
    </source>
</evidence>
<dbReference type="EMBL" id="JAINUG010000012">
    <property type="protein sequence ID" value="KAJ8414703.1"/>
    <property type="molecule type" value="Genomic_DNA"/>
</dbReference>
<comment type="caution">
    <text evidence="2">The sequence shown here is derived from an EMBL/GenBank/DDBJ whole genome shotgun (WGS) entry which is preliminary data.</text>
</comment>
<keyword evidence="3" id="KW-1185">Reference proteome</keyword>
<feature type="region of interest" description="Disordered" evidence="1">
    <location>
        <begin position="23"/>
        <end position="47"/>
    </location>
</feature>
<reference evidence="2" key="1">
    <citation type="journal article" date="2023" name="Science">
        <title>Genome structures resolve the early diversification of teleost fishes.</title>
        <authorList>
            <person name="Parey E."/>
            <person name="Louis A."/>
            <person name="Montfort J."/>
            <person name="Bouchez O."/>
            <person name="Roques C."/>
            <person name="Iampietro C."/>
            <person name="Lluch J."/>
            <person name="Castinel A."/>
            <person name="Donnadieu C."/>
            <person name="Desvignes T."/>
            <person name="Floi Bucao C."/>
            <person name="Jouanno E."/>
            <person name="Wen M."/>
            <person name="Mejri S."/>
            <person name="Dirks R."/>
            <person name="Jansen H."/>
            <person name="Henkel C."/>
            <person name="Chen W.J."/>
            <person name="Zahm M."/>
            <person name="Cabau C."/>
            <person name="Klopp C."/>
            <person name="Thompson A.W."/>
            <person name="Robinson-Rechavi M."/>
            <person name="Braasch I."/>
            <person name="Lecointre G."/>
            <person name="Bobe J."/>
            <person name="Postlethwait J.H."/>
            <person name="Berthelot C."/>
            <person name="Roest Crollius H."/>
            <person name="Guiguen Y."/>
        </authorList>
    </citation>
    <scope>NUCLEOTIDE SEQUENCE</scope>
    <source>
        <strain evidence="2">NC1722</strain>
    </source>
</reference>
<proteinExistence type="predicted"/>
<protein>
    <submittedName>
        <fullName evidence="2">Uncharacterized protein</fullName>
    </submittedName>
</protein>
<evidence type="ECO:0000313" key="3">
    <source>
        <dbReference type="Proteomes" id="UP001221898"/>
    </source>
</evidence>
<gene>
    <name evidence="2" type="ORF">AAFF_G00039050</name>
</gene>